<name>A0A3Q7F906_SOLLC</name>
<dbReference type="Gramene" id="Solyc02g084033.1.1">
    <property type="protein sequence ID" value="Solyc02g084033.1.1"/>
    <property type="gene ID" value="Solyc02g084033.1"/>
</dbReference>
<keyword evidence="2" id="KW-1185">Reference proteome</keyword>
<reference evidence="1" key="1">
    <citation type="journal article" date="2012" name="Nature">
        <title>The tomato genome sequence provides insights into fleshy fruit evolution.</title>
        <authorList>
            <consortium name="Tomato Genome Consortium"/>
        </authorList>
    </citation>
    <scope>NUCLEOTIDE SEQUENCE [LARGE SCALE GENOMIC DNA]</scope>
    <source>
        <strain evidence="1">cv. Heinz 1706</strain>
    </source>
</reference>
<sequence>MDHPSIVMKILGLKNVSTESNKIALKMIKSVEFEVADGVTHVLNHRSPGFEKLLQLRSSSITLVMVWSTREALQLSGGLICSSITIVSVPEEHRNIHVAILFRSSDDLTAYGLISKLSRRFPDLVSLSSLDEDHLVQYLVSRFHDLIGFLGTPTVLRRSEKQGGRSRDTWTFRYFKNFIWNLGAVDLGYDGKPWTWWCYRENEGIIQERLDRVLVSPNWKIKFEKVNVQHIETEASDHSALMLSPDAEPIRKKKRFYFDKRWIEHEGVENIISKAWSYDCNGFEQSQIFGGLVKWGNGNARKRIISIKGKITTLRNNASNFDWSKLRSLKRELSKAYMMKKPFGNRSLEPYGCMKGIKIHHIFTWQPCKEFQTSDVRWVVDQIDIIQEVEQYYNSLFSTSNPTDLNCILNHITMIVSDSINQDLIKEVDDEEIKNVVFAMHPLKAPGIDVNNQNASCVANILKKYERSSGQVVNLDKSAICFSKNVREEEKVEISLSFGQRQRNDMGMYLGLSAVVGRSKKRMLEFIKERVQTKIEGWKSILWGKRSLAKGLRWRISDGKYINVLIGPWIPNNNGFIPKKIHGHRNLDLVVSDLIDKNMHAWKIQELNSLFEAEDVNAILSTPISIAGSNDRLIWHHAKQETMKLSQSNLAKRLHKVDKTCKICGLGPEDIGHMLFKCPRSQLVWKQCPINWPDIGYINDFSIWWYGLFLNTKSFPESIDLLNLSANIMWQICKGRNSWLFNQERNHPVIKLTNLQDGMLLFTDAGLQNDDGRASIGFVALDSLGNLLHAHGAPIQFVGEVMTAEAIAIRKALEYAITKDGRE</sequence>
<organism evidence="1">
    <name type="scientific">Solanum lycopersicum</name>
    <name type="common">Tomato</name>
    <name type="synonym">Lycopersicon esculentum</name>
    <dbReference type="NCBI Taxonomy" id="4081"/>
    <lineage>
        <taxon>Eukaryota</taxon>
        <taxon>Viridiplantae</taxon>
        <taxon>Streptophyta</taxon>
        <taxon>Embryophyta</taxon>
        <taxon>Tracheophyta</taxon>
        <taxon>Spermatophyta</taxon>
        <taxon>Magnoliopsida</taxon>
        <taxon>eudicotyledons</taxon>
        <taxon>Gunneridae</taxon>
        <taxon>Pentapetalae</taxon>
        <taxon>asterids</taxon>
        <taxon>lamiids</taxon>
        <taxon>Solanales</taxon>
        <taxon>Solanaceae</taxon>
        <taxon>Solanoideae</taxon>
        <taxon>Solaneae</taxon>
        <taxon>Solanum</taxon>
        <taxon>Solanum subgen. Lycopersicon</taxon>
    </lineage>
</organism>
<dbReference type="OMA" id="ANMINAY"/>
<dbReference type="STRING" id="4081.A0A3Q7F906"/>
<dbReference type="SUPFAM" id="SSF56219">
    <property type="entry name" value="DNase I-like"/>
    <property type="match status" value="1"/>
</dbReference>
<dbReference type="InParanoid" id="A0A3Q7F906"/>
<dbReference type="InterPro" id="IPR036691">
    <property type="entry name" value="Endo/exonu/phosph_ase_sf"/>
</dbReference>
<evidence type="ECO:0000313" key="1">
    <source>
        <dbReference type="EnsemblPlants" id="Solyc02g084033.1.1"/>
    </source>
</evidence>
<dbReference type="Proteomes" id="UP000004994">
    <property type="component" value="Chromosome 2"/>
</dbReference>
<reference evidence="1" key="2">
    <citation type="submission" date="2019-01" db="UniProtKB">
        <authorList>
            <consortium name="EnsemblPlants"/>
        </authorList>
    </citation>
    <scope>IDENTIFICATION</scope>
    <source>
        <strain evidence="1">cv. Heinz 1706</strain>
    </source>
</reference>
<evidence type="ECO:0000313" key="2">
    <source>
        <dbReference type="Proteomes" id="UP000004994"/>
    </source>
</evidence>
<dbReference type="Gene3D" id="3.60.10.10">
    <property type="entry name" value="Endonuclease/exonuclease/phosphatase"/>
    <property type="match status" value="1"/>
</dbReference>
<dbReference type="EnsemblPlants" id="Solyc02g084033.1.1">
    <property type="protein sequence ID" value="Solyc02g084033.1.1"/>
    <property type="gene ID" value="Solyc02g084033.1"/>
</dbReference>
<dbReference type="PANTHER" id="PTHR33710:SF71">
    <property type="entry name" value="ENDONUCLEASE_EXONUCLEASE_PHOSPHATASE DOMAIN-CONTAINING PROTEIN"/>
    <property type="match status" value="1"/>
</dbReference>
<accession>A0A3Q7F906</accession>
<dbReference type="AlphaFoldDB" id="A0A3Q7F906"/>
<dbReference type="PANTHER" id="PTHR33710">
    <property type="entry name" value="BNAC02G09200D PROTEIN"/>
    <property type="match status" value="1"/>
</dbReference>
<proteinExistence type="predicted"/>
<protein>
    <submittedName>
        <fullName evidence="1">Uncharacterized protein</fullName>
    </submittedName>
</protein>